<organism evidence="9 10">
    <name type="scientific">Pseudomonas syringae pv. avii</name>
    <dbReference type="NCBI Taxonomy" id="663959"/>
    <lineage>
        <taxon>Bacteria</taxon>
        <taxon>Pseudomonadati</taxon>
        <taxon>Pseudomonadota</taxon>
        <taxon>Gammaproteobacteria</taxon>
        <taxon>Pseudomonadales</taxon>
        <taxon>Pseudomonadaceae</taxon>
        <taxon>Pseudomonas</taxon>
        <taxon>Pseudomonas syringae</taxon>
    </lineage>
</organism>
<feature type="active site" evidence="6">
    <location>
        <position position="96"/>
    </location>
</feature>
<dbReference type="PRINTS" id="PR00105">
    <property type="entry name" value="C5METTRFRASE"/>
</dbReference>
<evidence type="ECO:0000256" key="1">
    <source>
        <dbReference type="ARBA" id="ARBA00022603"/>
    </source>
</evidence>
<dbReference type="NCBIfam" id="TIGR00675">
    <property type="entry name" value="dcm"/>
    <property type="match status" value="1"/>
</dbReference>
<dbReference type="SUPFAM" id="SSF53335">
    <property type="entry name" value="S-adenosyl-L-methionine-dependent methyltransferases"/>
    <property type="match status" value="1"/>
</dbReference>
<evidence type="ECO:0000256" key="3">
    <source>
        <dbReference type="ARBA" id="ARBA00022691"/>
    </source>
</evidence>
<keyword evidence="4" id="KW-0680">Restriction system</keyword>
<dbReference type="EMBL" id="RBUA01000906">
    <property type="protein sequence ID" value="RMU53667.1"/>
    <property type="molecule type" value="Genomic_DNA"/>
</dbReference>
<reference evidence="9 10" key="1">
    <citation type="submission" date="2018-08" db="EMBL/GenBank/DDBJ databases">
        <title>Recombination of ecologically and evolutionarily significant loci maintains genetic cohesion in the Pseudomonas syringae species complex.</title>
        <authorList>
            <person name="Dillon M."/>
            <person name="Thakur S."/>
            <person name="Almeida R.N.D."/>
            <person name="Weir B.S."/>
            <person name="Guttman D.S."/>
        </authorList>
    </citation>
    <scope>NUCLEOTIDE SEQUENCE [LARGE SCALE GENOMIC DNA]</scope>
    <source>
        <strain evidence="9 10">ICMP 14479</strain>
    </source>
</reference>
<comment type="similarity">
    <text evidence="6 7">Belongs to the class I-like SAM-binding methyltransferase superfamily. C5-methyltransferase family.</text>
</comment>
<dbReference type="InterPro" id="IPR031303">
    <property type="entry name" value="C5_meth_CS"/>
</dbReference>
<dbReference type="InterPro" id="IPR018117">
    <property type="entry name" value="C5_DNA_meth_AS"/>
</dbReference>
<evidence type="ECO:0000256" key="6">
    <source>
        <dbReference type="PROSITE-ProRule" id="PRU01016"/>
    </source>
</evidence>
<dbReference type="Proteomes" id="UP000280395">
    <property type="component" value="Unassembled WGS sequence"/>
</dbReference>
<dbReference type="PROSITE" id="PS00094">
    <property type="entry name" value="C5_MTASE_1"/>
    <property type="match status" value="1"/>
</dbReference>
<comment type="catalytic activity">
    <reaction evidence="5 8">
        <text>a 2'-deoxycytidine in DNA + S-adenosyl-L-methionine = a 5-methyl-2'-deoxycytidine in DNA + S-adenosyl-L-homocysteine + H(+)</text>
        <dbReference type="Rhea" id="RHEA:13681"/>
        <dbReference type="Rhea" id="RHEA-COMP:11369"/>
        <dbReference type="Rhea" id="RHEA-COMP:11370"/>
        <dbReference type="ChEBI" id="CHEBI:15378"/>
        <dbReference type="ChEBI" id="CHEBI:57856"/>
        <dbReference type="ChEBI" id="CHEBI:59789"/>
        <dbReference type="ChEBI" id="CHEBI:85452"/>
        <dbReference type="ChEBI" id="CHEBI:85454"/>
        <dbReference type="EC" id="2.1.1.37"/>
    </reaction>
</comment>
<sequence length="392" mass="43144">MTSSPQFAYRGHAMADSKPLIIDLFSGCGGLGLGAALAGFHSLAAVDIDKDLQSAYGLNFPLTQTINMDLALITPSMWKSILKGRKVDGIVGGPPCQGFSRIGLRKTDDPRNALLGQYFKQVRELKPRFFLMENVEGILDEKNKPVLEAALNLIPKNYHVVGPLKVNALDCGAATSRKRVVIIGVDRSSMDQVSEQEIIASLIKSPVTVRDAISDLPSPYEDELKSSKLFGWARYKSSACDISDYALKMRAMPPKGLGSKLSLDHLIHGEISGVINTKHTQPVIERFSETRPGEVESISRYPRLSWGGHCPTLRAGTGSDKGSFQAMRPIHPSEPRVITVREAARLQGFPDWFLFHPTIWHSFRMIGNSVSPFMSYHLMSILATKLENRAVA</sequence>
<dbReference type="Gene3D" id="3.40.50.150">
    <property type="entry name" value="Vaccinia Virus protein VP39"/>
    <property type="match status" value="1"/>
</dbReference>
<keyword evidence="2 6" id="KW-0808">Transferase</keyword>
<evidence type="ECO:0000256" key="7">
    <source>
        <dbReference type="RuleBase" id="RU000416"/>
    </source>
</evidence>
<dbReference type="AlphaFoldDB" id="A0A3M5V832"/>
<dbReference type="EC" id="2.1.1.37" evidence="8"/>
<proteinExistence type="inferred from homology"/>
<dbReference type="GO" id="GO:0003886">
    <property type="term" value="F:DNA (cytosine-5-)-methyltransferase activity"/>
    <property type="evidence" value="ECO:0007669"/>
    <property type="project" value="UniProtKB-EC"/>
</dbReference>
<keyword evidence="1 6" id="KW-0489">Methyltransferase</keyword>
<dbReference type="GO" id="GO:0032259">
    <property type="term" value="P:methylation"/>
    <property type="evidence" value="ECO:0007669"/>
    <property type="project" value="UniProtKB-KW"/>
</dbReference>
<evidence type="ECO:0000256" key="4">
    <source>
        <dbReference type="ARBA" id="ARBA00022747"/>
    </source>
</evidence>
<gene>
    <name evidence="9" type="ORF">ALP29_04329</name>
</gene>
<evidence type="ECO:0000256" key="8">
    <source>
        <dbReference type="RuleBase" id="RU000417"/>
    </source>
</evidence>
<dbReference type="InterPro" id="IPR050390">
    <property type="entry name" value="C5-Methyltransferase"/>
</dbReference>
<name>A0A3M5V832_PSESX</name>
<keyword evidence="3 6" id="KW-0949">S-adenosyl-L-methionine</keyword>
<dbReference type="PANTHER" id="PTHR10629:SF52">
    <property type="entry name" value="DNA (CYTOSINE-5)-METHYLTRANSFERASE 1"/>
    <property type="match status" value="1"/>
</dbReference>
<dbReference type="Pfam" id="PF00145">
    <property type="entry name" value="DNA_methylase"/>
    <property type="match status" value="1"/>
</dbReference>
<dbReference type="InterPro" id="IPR029063">
    <property type="entry name" value="SAM-dependent_MTases_sf"/>
</dbReference>
<evidence type="ECO:0000313" key="9">
    <source>
        <dbReference type="EMBL" id="RMU53667.1"/>
    </source>
</evidence>
<dbReference type="PANTHER" id="PTHR10629">
    <property type="entry name" value="CYTOSINE-SPECIFIC METHYLTRANSFERASE"/>
    <property type="match status" value="1"/>
</dbReference>
<dbReference type="PROSITE" id="PS51679">
    <property type="entry name" value="SAM_MT_C5"/>
    <property type="match status" value="1"/>
</dbReference>
<dbReference type="InterPro" id="IPR001525">
    <property type="entry name" value="C5_MeTfrase"/>
</dbReference>
<evidence type="ECO:0000256" key="2">
    <source>
        <dbReference type="ARBA" id="ARBA00022679"/>
    </source>
</evidence>
<dbReference type="PROSITE" id="PS00095">
    <property type="entry name" value="C5_MTASE_2"/>
    <property type="match status" value="1"/>
</dbReference>
<evidence type="ECO:0000313" key="10">
    <source>
        <dbReference type="Proteomes" id="UP000280395"/>
    </source>
</evidence>
<protein>
    <recommendedName>
        <fullName evidence="8">Cytosine-specific methyltransferase</fullName>
        <ecNumber evidence="8">2.1.1.37</ecNumber>
    </recommendedName>
</protein>
<comment type="caution">
    <text evidence="9">The sequence shown here is derived from an EMBL/GenBank/DDBJ whole genome shotgun (WGS) entry which is preliminary data.</text>
</comment>
<dbReference type="GO" id="GO:0009307">
    <property type="term" value="P:DNA restriction-modification system"/>
    <property type="evidence" value="ECO:0007669"/>
    <property type="project" value="UniProtKB-KW"/>
</dbReference>
<dbReference type="Gene3D" id="3.90.120.10">
    <property type="entry name" value="DNA Methylase, subunit A, domain 2"/>
    <property type="match status" value="1"/>
</dbReference>
<accession>A0A3M5V832</accession>
<evidence type="ECO:0000256" key="5">
    <source>
        <dbReference type="ARBA" id="ARBA00047422"/>
    </source>
</evidence>